<comment type="caution">
    <text evidence="1">The sequence shown here is derived from an EMBL/GenBank/DDBJ whole genome shotgun (WGS) entry which is preliminary data.</text>
</comment>
<proteinExistence type="predicted"/>
<evidence type="ECO:0000313" key="1">
    <source>
        <dbReference type="EMBL" id="KAJ1131485.1"/>
    </source>
</evidence>
<dbReference type="EMBL" id="JANPWB010000011">
    <property type="protein sequence ID" value="KAJ1131485.1"/>
    <property type="molecule type" value="Genomic_DNA"/>
</dbReference>
<dbReference type="Proteomes" id="UP001066276">
    <property type="component" value="Chromosome 7"/>
</dbReference>
<gene>
    <name evidence="1" type="ORF">NDU88_009821</name>
</gene>
<reference evidence="1" key="1">
    <citation type="journal article" date="2022" name="bioRxiv">
        <title>Sequencing and chromosome-scale assembly of the giantPleurodeles waltlgenome.</title>
        <authorList>
            <person name="Brown T."/>
            <person name="Elewa A."/>
            <person name="Iarovenko S."/>
            <person name="Subramanian E."/>
            <person name="Araus A.J."/>
            <person name="Petzold A."/>
            <person name="Susuki M."/>
            <person name="Suzuki K.-i.T."/>
            <person name="Hayashi T."/>
            <person name="Toyoda A."/>
            <person name="Oliveira C."/>
            <person name="Osipova E."/>
            <person name="Leigh N.D."/>
            <person name="Simon A."/>
            <person name="Yun M.H."/>
        </authorList>
    </citation>
    <scope>NUCLEOTIDE SEQUENCE</scope>
    <source>
        <strain evidence="1">20211129_DDA</strain>
        <tissue evidence="1">Liver</tissue>
    </source>
</reference>
<dbReference type="AlphaFoldDB" id="A0AAV7PWW6"/>
<evidence type="ECO:0008006" key="3">
    <source>
        <dbReference type="Google" id="ProtNLM"/>
    </source>
</evidence>
<accession>A0AAV7PWW6</accession>
<protein>
    <recommendedName>
        <fullName evidence="3">40S ribosomal protein S19</fullName>
    </recommendedName>
</protein>
<organism evidence="1 2">
    <name type="scientific">Pleurodeles waltl</name>
    <name type="common">Iberian ribbed newt</name>
    <dbReference type="NCBI Taxonomy" id="8319"/>
    <lineage>
        <taxon>Eukaryota</taxon>
        <taxon>Metazoa</taxon>
        <taxon>Chordata</taxon>
        <taxon>Craniata</taxon>
        <taxon>Vertebrata</taxon>
        <taxon>Euteleostomi</taxon>
        <taxon>Amphibia</taxon>
        <taxon>Batrachia</taxon>
        <taxon>Caudata</taxon>
        <taxon>Salamandroidea</taxon>
        <taxon>Salamandridae</taxon>
        <taxon>Pleurodelinae</taxon>
        <taxon>Pleurodeles</taxon>
    </lineage>
</organism>
<evidence type="ECO:0000313" key="2">
    <source>
        <dbReference type="Proteomes" id="UP001066276"/>
    </source>
</evidence>
<sequence length="92" mass="9692">MAAEKVQETLRLLREAGRLDMLRDGVKGPSCPPTGLRWSCGSGARLLFGKGARREAGGAHFGVANLKKLVLTVKGVAQQHIASASPAEKIKA</sequence>
<keyword evidence="2" id="KW-1185">Reference proteome</keyword>
<name>A0AAV7PWW6_PLEWA</name>